<proteinExistence type="predicted"/>
<evidence type="ECO:0000256" key="1">
    <source>
        <dbReference type="SAM" id="MobiDB-lite"/>
    </source>
</evidence>
<gene>
    <name evidence="3" type="ORF">SNA_30245</name>
</gene>
<evidence type="ECO:0000313" key="4">
    <source>
        <dbReference type="Proteomes" id="UP000032458"/>
    </source>
</evidence>
<feature type="compositionally biased region" description="Pro residues" evidence="1">
    <location>
        <begin position="1"/>
        <end position="17"/>
    </location>
</feature>
<evidence type="ECO:0000313" key="3">
    <source>
        <dbReference type="EMBL" id="KIZ14767.1"/>
    </source>
</evidence>
<feature type="region of interest" description="Disordered" evidence="1">
    <location>
        <begin position="308"/>
        <end position="389"/>
    </location>
</feature>
<name>A0A0D7CH94_9ACTN</name>
<dbReference type="Pfam" id="PF20568">
    <property type="entry name" value="DUF6777"/>
    <property type="match status" value="1"/>
</dbReference>
<feature type="compositionally biased region" description="Low complexity" evidence="1">
    <location>
        <begin position="330"/>
        <end position="382"/>
    </location>
</feature>
<accession>A0A0D7CH94</accession>
<feature type="compositionally biased region" description="Low complexity" evidence="1">
    <location>
        <begin position="141"/>
        <end position="152"/>
    </location>
</feature>
<dbReference type="RefSeq" id="WP_044367515.1">
    <property type="nucleotide sequence ID" value="NZ_JRKI01000045.1"/>
</dbReference>
<feature type="compositionally biased region" description="Gly residues" evidence="1">
    <location>
        <begin position="49"/>
        <end position="75"/>
    </location>
</feature>
<dbReference type="AlphaFoldDB" id="A0A0D7CH94"/>
<feature type="domain" description="DUF6777" evidence="2">
    <location>
        <begin position="156"/>
        <end position="316"/>
    </location>
</feature>
<dbReference type="Proteomes" id="UP000032458">
    <property type="component" value="Unassembled WGS sequence"/>
</dbReference>
<dbReference type="InterPro" id="IPR046704">
    <property type="entry name" value="DUF6777"/>
</dbReference>
<keyword evidence="4" id="KW-1185">Reference proteome</keyword>
<feature type="region of interest" description="Disordered" evidence="1">
    <location>
        <begin position="120"/>
        <end position="161"/>
    </location>
</feature>
<evidence type="ECO:0000259" key="2">
    <source>
        <dbReference type="Pfam" id="PF20568"/>
    </source>
</evidence>
<feature type="region of interest" description="Disordered" evidence="1">
    <location>
        <begin position="1"/>
        <end position="75"/>
    </location>
</feature>
<organism evidence="3 4">
    <name type="scientific">Streptomyces natalensis ATCC 27448</name>
    <dbReference type="NCBI Taxonomy" id="1240678"/>
    <lineage>
        <taxon>Bacteria</taxon>
        <taxon>Bacillati</taxon>
        <taxon>Actinomycetota</taxon>
        <taxon>Actinomycetes</taxon>
        <taxon>Kitasatosporales</taxon>
        <taxon>Streptomycetaceae</taxon>
        <taxon>Streptomyces</taxon>
    </lineage>
</organism>
<reference evidence="3 4" key="1">
    <citation type="submission" date="2014-09" db="EMBL/GenBank/DDBJ databases">
        <title>Draft genome sequence of Streptomyces natalensis ATCC 27448, producer of the antifungal pimaricin.</title>
        <authorList>
            <person name="Mendes M.V."/>
            <person name="Beites T."/>
            <person name="Pires S."/>
            <person name="Santos C.L."/>
            <person name="Moradas-Ferreira P."/>
        </authorList>
    </citation>
    <scope>NUCLEOTIDE SEQUENCE [LARGE SCALE GENOMIC DNA]</scope>
    <source>
        <strain evidence="3 4">ATCC 27448</strain>
    </source>
</reference>
<comment type="caution">
    <text evidence="3">The sequence shown here is derived from an EMBL/GenBank/DDBJ whole genome shotgun (WGS) entry which is preliminary data.</text>
</comment>
<protein>
    <recommendedName>
        <fullName evidence="2">DUF6777 domain-containing protein</fullName>
    </recommendedName>
</protein>
<sequence length="389" mass="38261">MTSAPPPDSHPTGPPSGPLSGPSSGPSSGPVSEPTRAGGPPTEVDRPRGPGGGGPGDGGGGGGGGGGGAGGPGGGVPWWRSAPRVAIVAAALVAAVVVIVVLTRPGGGAGEVVLQPAAANGRDPFTRSSATESSPPPSPSASPGTPSGATTGVPNYRGSEPGLYGGSRNAASCDVEQQISFLEADRAKALAFAGTEGIDVGAVPSFLRSLTPVQLRKDTLATNHGFRDGKATAFQSVLQAGSAVLIDSRGLPRVRCACGNPLAEPEPLSSEAKTSGTAWPGYRAANTVAVSRATTEMRSFVLYDPETNQYFDRPRGTEGGSDTWAPSPGPTTGSPSPSQSPGSETPSNPSTSESSPSAPETTGTTSGTGSETPTTPSPQETGGESGQSS</sequence>
<dbReference type="PATRIC" id="fig|1240678.4.peg.6472"/>
<feature type="compositionally biased region" description="Low complexity" evidence="1">
    <location>
        <begin position="18"/>
        <end position="34"/>
    </location>
</feature>
<dbReference type="EMBL" id="JRKI01000045">
    <property type="protein sequence ID" value="KIZ14767.1"/>
    <property type="molecule type" value="Genomic_DNA"/>
</dbReference>